<organism evidence="1 2">
    <name type="scientific">Nocardiopsis lambiniae</name>
    <dbReference type="NCBI Taxonomy" id="3075539"/>
    <lineage>
        <taxon>Bacteria</taxon>
        <taxon>Bacillati</taxon>
        <taxon>Actinomycetota</taxon>
        <taxon>Actinomycetes</taxon>
        <taxon>Streptosporangiales</taxon>
        <taxon>Nocardiopsidaceae</taxon>
        <taxon>Nocardiopsis</taxon>
    </lineage>
</organism>
<proteinExistence type="predicted"/>
<evidence type="ECO:0000313" key="2">
    <source>
        <dbReference type="Proteomes" id="UP001183390"/>
    </source>
</evidence>
<keyword evidence="2" id="KW-1185">Reference proteome</keyword>
<sequence>MVEQERAPHTPERWSERRTGTFNLENLNPEEVARLGEALVYGSNDRIRNRSEGQYDPMNPDFLFVCDFEEYLGRDSDGAESAYLALREADTDEALEMAARLSSAIARSNPQLAANTILKIVGHQEHRIREAKEAAISAHEAVVEALEVSSPEQAAAFERAYEDAWQNQP</sequence>
<evidence type="ECO:0000313" key="1">
    <source>
        <dbReference type="EMBL" id="MDT0330886.1"/>
    </source>
</evidence>
<comment type="caution">
    <text evidence="1">The sequence shown here is derived from an EMBL/GenBank/DDBJ whole genome shotgun (WGS) entry which is preliminary data.</text>
</comment>
<reference evidence="2" key="1">
    <citation type="submission" date="2023-07" db="EMBL/GenBank/DDBJ databases">
        <title>30 novel species of actinomycetes from the DSMZ collection.</title>
        <authorList>
            <person name="Nouioui I."/>
        </authorList>
    </citation>
    <scope>NUCLEOTIDE SEQUENCE [LARGE SCALE GENOMIC DNA]</scope>
    <source>
        <strain evidence="2">DSM 44743</strain>
    </source>
</reference>
<accession>A0ABU2MDY2</accession>
<dbReference type="Proteomes" id="UP001183390">
    <property type="component" value="Unassembled WGS sequence"/>
</dbReference>
<dbReference type="EMBL" id="JAVREP010000016">
    <property type="protein sequence ID" value="MDT0330886.1"/>
    <property type="molecule type" value="Genomic_DNA"/>
</dbReference>
<protein>
    <submittedName>
        <fullName evidence="1">Uncharacterized protein</fullName>
    </submittedName>
</protein>
<gene>
    <name evidence="1" type="ORF">RM479_20900</name>
</gene>
<name>A0ABU2MDY2_9ACTN</name>
<dbReference type="RefSeq" id="WP_311513469.1">
    <property type="nucleotide sequence ID" value="NZ_JAVREP010000016.1"/>
</dbReference>